<comment type="caution">
    <text evidence="11">The sequence shown here is derived from an EMBL/GenBank/DDBJ whole genome shotgun (WGS) entry which is preliminary data.</text>
</comment>
<accession>A0A2W2C423</accession>
<feature type="chain" id="PRO_5016065937" description="Linear primary-alkylsulfatase" evidence="9">
    <location>
        <begin position="22"/>
        <end position="658"/>
    </location>
</feature>
<reference evidence="11 12" key="1">
    <citation type="submission" date="2018-06" db="EMBL/GenBank/DDBJ databases">
        <title>Mucibacter soli gen. nov., sp. nov., a new member of the family Chitinophagaceae producing mucin.</title>
        <authorList>
            <person name="Kim M.-K."/>
            <person name="Park S."/>
            <person name="Kim T.-S."/>
            <person name="Joung Y."/>
            <person name="Han J.-H."/>
            <person name="Kim S.B."/>
        </authorList>
    </citation>
    <scope>NUCLEOTIDE SEQUENCE [LARGE SCALE GENOMIC DNA]</scope>
    <source>
        <strain evidence="11 12">R1-15</strain>
    </source>
</reference>
<protein>
    <recommendedName>
        <fullName evidence="7">Linear primary-alkylsulfatase</fullName>
        <ecNumber evidence="6">3.1.6.21</ecNumber>
    </recommendedName>
    <alternativeName>
        <fullName evidence="8">Type III linear primary-alkylsulfatase</fullName>
    </alternativeName>
</protein>
<dbReference type="OrthoDB" id="9802248at2"/>
<keyword evidence="3" id="KW-0378">Hydrolase</keyword>
<dbReference type="Pfam" id="PF14864">
    <property type="entry name" value="Alkyl_sulf_C"/>
    <property type="match status" value="1"/>
</dbReference>
<dbReference type="InterPro" id="IPR044097">
    <property type="entry name" value="Bds1/SdsA1_MBL-fold"/>
</dbReference>
<evidence type="ECO:0000313" key="12">
    <source>
        <dbReference type="Proteomes" id="UP000248745"/>
    </source>
</evidence>
<evidence type="ECO:0000313" key="11">
    <source>
        <dbReference type="EMBL" id="PZF74873.1"/>
    </source>
</evidence>
<dbReference type="InterPro" id="IPR029228">
    <property type="entry name" value="Alkyl_sulf_dimr"/>
</dbReference>
<comment type="cofactor">
    <cofactor evidence="1">
        <name>Zn(2+)</name>
        <dbReference type="ChEBI" id="CHEBI:29105"/>
    </cofactor>
</comment>
<keyword evidence="12" id="KW-1185">Reference proteome</keyword>
<keyword evidence="2" id="KW-0479">Metal-binding</keyword>
<dbReference type="SMART" id="SM00849">
    <property type="entry name" value="Lactamase_B"/>
    <property type="match status" value="1"/>
</dbReference>
<evidence type="ECO:0000256" key="6">
    <source>
        <dbReference type="ARBA" id="ARBA00066568"/>
    </source>
</evidence>
<evidence type="ECO:0000256" key="1">
    <source>
        <dbReference type="ARBA" id="ARBA00001947"/>
    </source>
</evidence>
<dbReference type="InterPro" id="IPR052195">
    <property type="entry name" value="Bact_Alkyl/Aryl-Sulfatase"/>
</dbReference>
<dbReference type="InterPro" id="IPR036866">
    <property type="entry name" value="RibonucZ/Hydroxyglut_hydro"/>
</dbReference>
<dbReference type="Gene3D" id="3.30.1050.10">
    <property type="entry name" value="SCP2 sterol-binding domain"/>
    <property type="match status" value="1"/>
</dbReference>
<dbReference type="RefSeq" id="WP_110997079.1">
    <property type="nucleotide sequence ID" value="NZ_QKTW01000002.1"/>
</dbReference>
<dbReference type="SUPFAM" id="SSF55718">
    <property type="entry name" value="SCP-like"/>
    <property type="match status" value="1"/>
</dbReference>
<dbReference type="InterPro" id="IPR036527">
    <property type="entry name" value="SCP2_sterol-bd_dom_sf"/>
</dbReference>
<dbReference type="GO" id="GO:0018909">
    <property type="term" value="P:dodecyl sulfate metabolic process"/>
    <property type="evidence" value="ECO:0007669"/>
    <property type="project" value="InterPro"/>
</dbReference>
<evidence type="ECO:0000256" key="7">
    <source>
        <dbReference type="ARBA" id="ARBA00068034"/>
    </source>
</evidence>
<comment type="similarity">
    <text evidence="5">Belongs to the metallo-beta-lactamase superfamily. Type III sulfatase family.</text>
</comment>
<dbReference type="PANTHER" id="PTHR43223:SF1">
    <property type="entry name" value="ALKYL_ARYL-SULFATASE BDS1"/>
    <property type="match status" value="1"/>
</dbReference>
<feature type="domain" description="Metallo-beta-lactamase" evidence="10">
    <location>
        <begin position="125"/>
        <end position="348"/>
    </location>
</feature>
<evidence type="ECO:0000256" key="9">
    <source>
        <dbReference type="SAM" id="SignalP"/>
    </source>
</evidence>
<dbReference type="Proteomes" id="UP000248745">
    <property type="component" value="Unassembled WGS sequence"/>
</dbReference>
<dbReference type="Gene3D" id="1.25.40.880">
    <property type="entry name" value="Alkyl sulfatase, dimerisation domain"/>
    <property type="match status" value="1"/>
</dbReference>
<dbReference type="EMBL" id="QKTW01000002">
    <property type="protein sequence ID" value="PZF74873.1"/>
    <property type="molecule type" value="Genomic_DNA"/>
</dbReference>
<keyword evidence="4" id="KW-0862">Zinc</keyword>
<proteinExistence type="inferred from homology"/>
<dbReference type="GO" id="GO:0018741">
    <property type="term" value="F:linear primary-alkylsulfatase activity"/>
    <property type="evidence" value="ECO:0007669"/>
    <property type="project" value="UniProtKB-EC"/>
</dbReference>
<dbReference type="InterPro" id="IPR001279">
    <property type="entry name" value="Metallo-B-lactamas"/>
</dbReference>
<dbReference type="SUPFAM" id="SSF56281">
    <property type="entry name" value="Metallo-hydrolase/oxidoreductase"/>
    <property type="match status" value="1"/>
</dbReference>
<dbReference type="CDD" id="cd07710">
    <property type="entry name" value="arylsulfatase_Sdsa1-like_MBL-fold"/>
    <property type="match status" value="1"/>
</dbReference>
<dbReference type="AlphaFoldDB" id="A0A2W2C423"/>
<dbReference type="PANTHER" id="PTHR43223">
    <property type="entry name" value="ALKYL/ARYL-SULFATASE"/>
    <property type="match status" value="1"/>
</dbReference>
<dbReference type="GO" id="GO:0046983">
    <property type="term" value="F:protein dimerization activity"/>
    <property type="evidence" value="ECO:0007669"/>
    <property type="project" value="InterPro"/>
</dbReference>
<dbReference type="Pfam" id="PF00753">
    <property type="entry name" value="Lactamase_B"/>
    <property type="match status" value="1"/>
</dbReference>
<evidence type="ECO:0000256" key="8">
    <source>
        <dbReference type="ARBA" id="ARBA00075789"/>
    </source>
</evidence>
<evidence type="ECO:0000256" key="2">
    <source>
        <dbReference type="ARBA" id="ARBA00022723"/>
    </source>
</evidence>
<evidence type="ECO:0000256" key="4">
    <source>
        <dbReference type="ARBA" id="ARBA00022833"/>
    </source>
</evidence>
<sequence>MKRKIFTALVTIAGFSYMANAQTNATPKEATSFTKKKQDELKSYLPFGDQTDYENARKGFIATIDAGEIKDENGNVVYSMKQYDFIKGQAPATTNPSLWRQSEINSINGLFKVTDGIYQIRGFDLANMTLIEGKTGWIIIDPLLSPPTAKAGLDLANAKLGKRKVSAIIHTHSHIDHFGGIRGVVDEADVKSGKVPIYVPEGYFDEAISENVMGGNTMGRRASYMYGNLLPKEAKGTLGTGLGQTTSTGLAGILEGTDVIKSLTGETRVIDGVTVEFIYTPESEAPAEMMFYFPQFKAFCQSEDLSHTLHNLYTLRGAKVRNGQKWSEYIDRAIAKWGNDVQVSFGSHHWPTWGNDNINVYMKSQRDLFRFIHDQTLRLANEGYTPIEIADMIKLPAGLDKQFYNRGYYGSVSHNVKAQYDLYFGWFDGNPADLDPLPPADAGKKYVEFMGGAANLLAQAKKSYDKSEYRWVAQVVNHLVFADPTNKEARNLLADAYEQLGYQAESGPWRNFYLSGAKELREGVKVLPSPNTAGPDMVRGMSTSLFFNYLAMRFKGTESAAAAMKYNFNITMPDVNEKVALMIENGVCNPRVGSLLPDPVTASITINRKDLDRISLGEKTFNDLAADGTIRITGDKAAFASFLGMIDKFNFWFHIVEP</sequence>
<dbReference type="FunFam" id="1.25.40.880:FF:000001">
    <property type="entry name" value="SDS hydrolase SdsA1"/>
    <property type="match status" value="1"/>
</dbReference>
<dbReference type="FunFam" id="3.60.15.30:FF:000001">
    <property type="entry name" value="Alkyl/aryl-sulfatase BDS1"/>
    <property type="match status" value="1"/>
</dbReference>
<dbReference type="EC" id="3.1.6.21" evidence="6"/>
<dbReference type="Pfam" id="PF14863">
    <property type="entry name" value="Alkyl_sulf_dimr"/>
    <property type="match status" value="1"/>
</dbReference>
<dbReference type="InterPro" id="IPR038536">
    <property type="entry name" value="Alkyl/aryl-sulf_dimr_sf"/>
</dbReference>
<organism evidence="11 12">
    <name type="scientific">Taibaiella soli</name>
    <dbReference type="NCBI Taxonomy" id="1649169"/>
    <lineage>
        <taxon>Bacteria</taxon>
        <taxon>Pseudomonadati</taxon>
        <taxon>Bacteroidota</taxon>
        <taxon>Chitinophagia</taxon>
        <taxon>Chitinophagales</taxon>
        <taxon>Chitinophagaceae</taxon>
        <taxon>Taibaiella</taxon>
    </lineage>
</organism>
<gene>
    <name evidence="11" type="ORF">DN068_01365</name>
</gene>
<evidence type="ECO:0000256" key="5">
    <source>
        <dbReference type="ARBA" id="ARBA00033751"/>
    </source>
</evidence>
<evidence type="ECO:0000256" key="3">
    <source>
        <dbReference type="ARBA" id="ARBA00022801"/>
    </source>
</evidence>
<dbReference type="InterPro" id="IPR029229">
    <property type="entry name" value="Alkyl_sulf_C"/>
</dbReference>
<dbReference type="GO" id="GO:0046872">
    <property type="term" value="F:metal ion binding"/>
    <property type="evidence" value="ECO:0007669"/>
    <property type="project" value="UniProtKB-KW"/>
</dbReference>
<evidence type="ECO:0000259" key="10">
    <source>
        <dbReference type="SMART" id="SM00849"/>
    </source>
</evidence>
<feature type="signal peptide" evidence="9">
    <location>
        <begin position="1"/>
        <end position="21"/>
    </location>
</feature>
<dbReference type="Gene3D" id="3.60.15.30">
    <property type="entry name" value="Metallo-beta-lactamase domain"/>
    <property type="match status" value="1"/>
</dbReference>
<keyword evidence="9" id="KW-0732">Signal</keyword>
<name>A0A2W2C423_9BACT</name>